<reference evidence="2 3" key="1">
    <citation type="journal article" date="2012" name="Gene">
        <title>Sequence of Leptospira santarosai serovar Shermani genome and prediction of virulence-associated genes.</title>
        <authorList>
            <person name="Chou L.F."/>
            <person name="Chen Y.T."/>
            <person name="Lu C.W."/>
            <person name="Ko Y.C."/>
            <person name="Tang C.Y."/>
            <person name="Pan M.J."/>
            <person name="Tian Y.C."/>
            <person name="Chiu C.H."/>
            <person name="Hung C.C."/>
            <person name="Yang C.W."/>
        </authorList>
    </citation>
    <scope>NUCLEOTIDE SEQUENCE [LARGE SCALE GENOMIC DNA]</scope>
    <source>
        <strain evidence="2">LT 821</strain>
    </source>
</reference>
<name>A0A097ESZ7_9LEPT</name>
<gene>
    <name evidence="2" type="ORF">LSS_22775</name>
</gene>
<accession>A0A097ESZ7</accession>
<keyword evidence="1" id="KW-1133">Transmembrane helix</keyword>
<dbReference type="STRING" id="758847.LSS_22775"/>
<dbReference type="KEGG" id="lst:LSS_22775"/>
<feature type="transmembrane region" description="Helical" evidence="1">
    <location>
        <begin position="21"/>
        <end position="38"/>
    </location>
</feature>
<evidence type="ECO:0000313" key="3">
    <source>
        <dbReference type="Proteomes" id="UP000035800"/>
    </source>
</evidence>
<keyword evidence="1" id="KW-0472">Membrane</keyword>
<dbReference type="Proteomes" id="UP000035800">
    <property type="component" value="Chromosome I"/>
</dbReference>
<keyword evidence="1" id="KW-0812">Transmembrane</keyword>
<dbReference type="EMBL" id="CP006694">
    <property type="protein sequence ID" value="AIT11030.1"/>
    <property type="molecule type" value="Genomic_DNA"/>
</dbReference>
<evidence type="ECO:0000256" key="1">
    <source>
        <dbReference type="SAM" id="Phobius"/>
    </source>
</evidence>
<proteinExistence type="predicted"/>
<organism evidence="2 3">
    <name type="scientific">Leptospira santarosai serovar Shermani str. LT 821</name>
    <dbReference type="NCBI Taxonomy" id="758847"/>
    <lineage>
        <taxon>Bacteria</taxon>
        <taxon>Pseudomonadati</taxon>
        <taxon>Spirochaetota</taxon>
        <taxon>Spirochaetia</taxon>
        <taxon>Leptospirales</taxon>
        <taxon>Leptospiraceae</taxon>
        <taxon>Leptospira</taxon>
    </lineage>
</organism>
<reference evidence="2 3" key="2">
    <citation type="journal article" date="2014" name="Emerg. Microbes Infect.">
        <title>Potential impact on kidney infection: a whole-genome analysis of Leptospira santarosai serovar Shermani.</title>
        <authorList>
            <person name="Chou L.F."/>
            <person name="Chen T.W."/>
            <person name="Ko Y.C."/>
            <person name="Pan M.J."/>
            <person name="Tian Y.C."/>
            <person name="Chiu C.H."/>
            <person name="Tang P."/>
            <person name="Hung C.C."/>
            <person name="Yang C.W."/>
        </authorList>
    </citation>
    <scope>NUCLEOTIDE SEQUENCE</scope>
    <source>
        <strain evidence="2 3">LT 821</strain>
    </source>
</reference>
<dbReference type="AlphaFoldDB" id="A0A097ESZ7"/>
<evidence type="ECO:0000313" key="2">
    <source>
        <dbReference type="EMBL" id="AIT11030.1"/>
    </source>
</evidence>
<protein>
    <submittedName>
        <fullName evidence="2">Uncharacterized protein</fullName>
    </submittedName>
</protein>
<sequence length="39" mass="4716">MDLWNRSCIIQDLIFLKKYSYMFSINVSLIISFFLILIL</sequence>